<reference evidence="1 2" key="1">
    <citation type="submission" date="2019-06" db="EMBL/GenBank/DDBJ databases">
        <title>Genome Sequence of the Brown Rot Fungal Pathogen Monilinia fructicola.</title>
        <authorList>
            <person name="De Miccolis Angelini R.M."/>
            <person name="Landi L."/>
            <person name="Abate D."/>
            <person name="Pollastro S."/>
            <person name="Romanazzi G."/>
            <person name="Faretra F."/>
        </authorList>
    </citation>
    <scope>NUCLEOTIDE SEQUENCE [LARGE SCALE GENOMIC DNA]</scope>
    <source>
        <strain evidence="1 2">Mfrc123</strain>
    </source>
</reference>
<comment type="caution">
    <text evidence="1">The sequence shown here is derived from an EMBL/GenBank/DDBJ whole genome shotgun (WGS) entry which is preliminary data.</text>
</comment>
<organism evidence="1 2">
    <name type="scientific">Monilinia fructicola</name>
    <name type="common">Brown rot fungus</name>
    <name type="synonym">Ciboria fructicola</name>
    <dbReference type="NCBI Taxonomy" id="38448"/>
    <lineage>
        <taxon>Eukaryota</taxon>
        <taxon>Fungi</taxon>
        <taxon>Dikarya</taxon>
        <taxon>Ascomycota</taxon>
        <taxon>Pezizomycotina</taxon>
        <taxon>Leotiomycetes</taxon>
        <taxon>Helotiales</taxon>
        <taxon>Sclerotiniaceae</taxon>
        <taxon>Monilinia</taxon>
    </lineage>
</organism>
<proteinExistence type="predicted"/>
<accession>A0A5M9K629</accession>
<name>A0A5M9K629_MONFR</name>
<dbReference type="Proteomes" id="UP000322873">
    <property type="component" value="Unassembled WGS sequence"/>
</dbReference>
<keyword evidence="2" id="KW-1185">Reference proteome</keyword>
<gene>
    <name evidence="1" type="ORF">EYC84_004635</name>
</gene>
<protein>
    <submittedName>
        <fullName evidence="1">Uncharacterized protein</fullName>
    </submittedName>
</protein>
<evidence type="ECO:0000313" key="2">
    <source>
        <dbReference type="Proteomes" id="UP000322873"/>
    </source>
</evidence>
<dbReference type="AlphaFoldDB" id="A0A5M9K629"/>
<sequence>MYGWPSYKQAASLPAWKGAWGYISKIIIGVSIDIVDSQRPYTAPPHRAQPHHTRIVVPDRQARTQDPPRRHHSNVVIAAAPHVIKDPDHPLQPPSSKTTTTKVTRFGLLIIQNEGCTALAPITPNYANNIYMWKHSIPQLLMLYAIPIQMPINIAVSIKCTNAVYFIPTHGLTNPFNAMLKLV</sequence>
<dbReference type="EMBL" id="VICG01000002">
    <property type="protein sequence ID" value="KAA8575482.1"/>
    <property type="molecule type" value="Genomic_DNA"/>
</dbReference>
<evidence type="ECO:0000313" key="1">
    <source>
        <dbReference type="EMBL" id="KAA8575482.1"/>
    </source>
</evidence>